<dbReference type="SUPFAM" id="SSF81343">
    <property type="entry name" value="Fumarate reductase respiratory complex transmembrane subunits"/>
    <property type="match status" value="1"/>
</dbReference>
<feature type="transmembrane region" description="Helical" evidence="9">
    <location>
        <begin position="181"/>
        <end position="201"/>
    </location>
</feature>
<organism evidence="11 12">
    <name type="scientific">Drosophila gunungcola</name>
    <name type="common">fruit fly</name>
    <dbReference type="NCBI Taxonomy" id="103775"/>
    <lineage>
        <taxon>Eukaryota</taxon>
        <taxon>Metazoa</taxon>
        <taxon>Ecdysozoa</taxon>
        <taxon>Arthropoda</taxon>
        <taxon>Hexapoda</taxon>
        <taxon>Insecta</taxon>
        <taxon>Pterygota</taxon>
        <taxon>Neoptera</taxon>
        <taxon>Endopterygota</taxon>
        <taxon>Diptera</taxon>
        <taxon>Brachycera</taxon>
        <taxon>Muscomorpha</taxon>
        <taxon>Ephydroidea</taxon>
        <taxon>Drosophilidae</taxon>
        <taxon>Drosophila</taxon>
        <taxon>Sophophora</taxon>
    </lineage>
</organism>
<dbReference type="GO" id="GO:0009055">
    <property type="term" value="F:electron transfer activity"/>
    <property type="evidence" value="ECO:0007669"/>
    <property type="project" value="InterPro"/>
</dbReference>
<proteinExistence type="predicted"/>
<comment type="subcellular location">
    <subcellularLocation>
        <location evidence="1">Membrane</location>
        <topology evidence="1">Multi-pass membrane protein</topology>
    </subcellularLocation>
</comment>
<protein>
    <recommendedName>
        <fullName evidence="13">Succinate dehydrogenase cytochrome b560 subunit, mitochondrial</fullName>
    </recommendedName>
</protein>
<evidence type="ECO:0000256" key="10">
    <source>
        <dbReference type="SAM" id="SignalP"/>
    </source>
</evidence>
<dbReference type="InterPro" id="IPR000701">
    <property type="entry name" value="SuccDH_FuR_B_TM-su"/>
</dbReference>
<dbReference type="PROSITE" id="PS01001">
    <property type="entry name" value="SDH_CYT_2"/>
    <property type="match status" value="1"/>
</dbReference>
<dbReference type="Pfam" id="PF01127">
    <property type="entry name" value="Sdh_cyt"/>
    <property type="match status" value="1"/>
</dbReference>
<comment type="pathway">
    <text evidence="2">Carbohydrate metabolism; tricarboxylic acid cycle.</text>
</comment>
<dbReference type="PANTHER" id="PTHR10978">
    <property type="entry name" value="SUCCINATE DEHYDROGENASE CYTOCHROME B560 SUBUNIT"/>
    <property type="match status" value="1"/>
</dbReference>
<comment type="caution">
    <text evidence="11">The sequence shown here is derived from an EMBL/GenBank/DDBJ whole genome shotgun (WGS) entry which is preliminary data.</text>
</comment>
<dbReference type="GO" id="GO:0006099">
    <property type="term" value="P:tricarboxylic acid cycle"/>
    <property type="evidence" value="ECO:0007669"/>
    <property type="project" value="InterPro"/>
</dbReference>
<feature type="non-terminal residue" evidence="11">
    <location>
        <position position="1"/>
    </location>
</feature>
<dbReference type="CDD" id="cd03499">
    <property type="entry name" value="SQR_TypeC_SdhC"/>
    <property type="match status" value="1"/>
</dbReference>
<evidence type="ECO:0000256" key="7">
    <source>
        <dbReference type="ARBA" id="ARBA00023004"/>
    </source>
</evidence>
<keyword evidence="3" id="KW-0349">Heme</keyword>
<keyword evidence="12" id="KW-1185">Reference proteome</keyword>
<dbReference type="GO" id="GO:0016020">
    <property type="term" value="C:membrane"/>
    <property type="evidence" value="ECO:0007669"/>
    <property type="project" value="UniProtKB-SubCell"/>
</dbReference>
<dbReference type="Proteomes" id="UP001059596">
    <property type="component" value="Chromosome 3R"/>
</dbReference>
<dbReference type="PANTHER" id="PTHR10978:SF5">
    <property type="entry name" value="SUCCINATE DEHYDROGENASE CYTOCHROME B560 SUBUNIT, MITOCHONDRIAL"/>
    <property type="match status" value="1"/>
</dbReference>
<keyword evidence="10" id="KW-0732">Signal</keyword>
<reference evidence="11" key="1">
    <citation type="journal article" date="2023" name="Genome Biol. Evol.">
        <title>Long-read-based Genome Assembly of Drosophila gunungcola Reveals Fewer Chemosensory Genes in Flower-breeding Species.</title>
        <authorList>
            <person name="Negi A."/>
            <person name="Liao B.Y."/>
            <person name="Yeh S.D."/>
        </authorList>
    </citation>
    <scope>NUCLEOTIDE SEQUENCE</scope>
    <source>
        <strain evidence="11">Sukarami</strain>
    </source>
</reference>
<evidence type="ECO:0000256" key="3">
    <source>
        <dbReference type="ARBA" id="ARBA00022617"/>
    </source>
</evidence>
<evidence type="ECO:0000256" key="6">
    <source>
        <dbReference type="ARBA" id="ARBA00022989"/>
    </source>
</evidence>
<feature type="chain" id="PRO_5040384401" description="Succinate dehydrogenase cytochrome b560 subunit, mitochondrial" evidence="10">
    <location>
        <begin position="20"/>
        <end position="202"/>
    </location>
</feature>
<feature type="transmembrane region" description="Helical" evidence="9">
    <location>
        <begin position="139"/>
        <end position="160"/>
    </location>
</feature>
<dbReference type="AlphaFoldDB" id="A0A9P9YXJ8"/>
<evidence type="ECO:0000313" key="12">
    <source>
        <dbReference type="Proteomes" id="UP001059596"/>
    </source>
</evidence>
<keyword evidence="8 9" id="KW-0472">Membrane</keyword>
<name>A0A9P9YXJ8_9MUSC</name>
<evidence type="ECO:0000256" key="4">
    <source>
        <dbReference type="ARBA" id="ARBA00022692"/>
    </source>
</evidence>
<feature type="transmembrane region" description="Helical" evidence="9">
    <location>
        <begin position="108"/>
        <end position="127"/>
    </location>
</feature>
<feature type="signal peptide" evidence="10">
    <location>
        <begin position="1"/>
        <end position="19"/>
    </location>
</feature>
<keyword evidence="7" id="KW-0408">Iron</keyword>
<evidence type="ECO:0000256" key="2">
    <source>
        <dbReference type="ARBA" id="ARBA00005163"/>
    </source>
</evidence>
<accession>A0A9P9YXJ8</accession>
<dbReference type="InterPro" id="IPR034804">
    <property type="entry name" value="SQR/QFR_C/D"/>
</dbReference>
<dbReference type="GO" id="GO:0006121">
    <property type="term" value="P:mitochondrial electron transport, succinate to ubiquinone"/>
    <property type="evidence" value="ECO:0007669"/>
    <property type="project" value="TreeGrafter"/>
</dbReference>
<evidence type="ECO:0000256" key="8">
    <source>
        <dbReference type="ARBA" id="ARBA00023136"/>
    </source>
</evidence>
<dbReference type="NCBIfam" id="TIGR02970">
    <property type="entry name" value="succ_dehyd_cytB"/>
    <property type="match status" value="1"/>
</dbReference>
<dbReference type="EMBL" id="JAMKOV010000001">
    <property type="protein sequence ID" value="KAI8044926.1"/>
    <property type="molecule type" value="Genomic_DNA"/>
</dbReference>
<dbReference type="FunFam" id="1.20.1300.10:FF:000011">
    <property type="entry name" value="Succinate dehydrogenase cytochrome b560 subunit"/>
    <property type="match status" value="1"/>
</dbReference>
<keyword evidence="4 9" id="KW-0812">Transmembrane</keyword>
<dbReference type="InterPro" id="IPR018495">
    <property type="entry name" value="Succ_DH_cyt_bsu_CS"/>
</dbReference>
<keyword evidence="5" id="KW-0479">Metal-binding</keyword>
<evidence type="ECO:0000256" key="5">
    <source>
        <dbReference type="ARBA" id="ARBA00022723"/>
    </source>
</evidence>
<dbReference type="Gene3D" id="1.20.1300.10">
    <property type="entry name" value="Fumarate reductase/succinate dehydrogenase, transmembrane subunit"/>
    <property type="match status" value="1"/>
</dbReference>
<evidence type="ECO:0000256" key="1">
    <source>
        <dbReference type="ARBA" id="ARBA00004141"/>
    </source>
</evidence>
<sequence>VLVKIVAALAAVIFGPQSTVPPIQVRVKNREMYALSSSLIRSPALRQGLQMAAASRQVSLKVVSVGATQKEESFFEKNERLGRKLSPHLTIYQPQLTSMLSIMHRGTGLALGVGVWGLGLGALISSHDINHYVTMVEGLQLSGATLTALKFIIAYPAGYHTANGIRHLLWDTGRFLKIKEVYSTGYAMVATSFVLTAILALL</sequence>
<evidence type="ECO:0000313" key="11">
    <source>
        <dbReference type="EMBL" id="KAI8044926.1"/>
    </source>
</evidence>
<evidence type="ECO:0000256" key="9">
    <source>
        <dbReference type="SAM" id="Phobius"/>
    </source>
</evidence>
<gene>
    <name evidence="11" type="ORF">M5D96_001102</name>
</gene>
<dbReference type="GO" id="GO:0005739">
    <property type="term" value="C:mitochondrion"/>
    <property type="evidence" value="ECO:0007669"/>
    <property type="project" value="GOC"/>
</dbReference>
<dbReference type="GO" id="GO:0046872">
    <property type="term" value="F:metal ion binding"/>
    <property type="evidence" value="ECO:0007669"/>
    <property type="project" value="UniProtKB-KW"/>
</dbReference>
<evidence type="ECO:0008006" key="13">
    <source>
        <dbReference type="Google" id="ProtNLM"/>
    </source>
</evidence>
<dbReference type="InterPro" id="IPR014314">
    <property type="entry name" value="Succ_DH_cytb556"/>
</dbReference>
<keyword evidence="6 9" id="KW-1133">Transmembrane helix</keyword>